<dbReference type="AlphaFoldDB" id="A0A146EXF4"/>
<reference evidence="2 3" key="1">
    <citation type="journal article" date="2016" name="DNA Res.">
        <title>Genome sequence of Aspergillus luchuensis NBRC 4314.</title>
        <authorList>
            <person name="Yamada O."/>
            <person name="Machida M."/>
            <person name="Hosoyama A."/>
            <person name="Goto M."/>
            <person name="Takahashi T."/>
            <person name="Futagami T."/>
            <person name="Yamagata Y."/>
            <person name="Takeuchi M."/>
            <person name="Kobayashi T."/>
            <person name="Koike H."/>
            <person name="Abe K."/>
            <person name="Asai K."/>
            <person name="Arita M."/>
            <person name="Fujita N."/>
            <person name="Fukuda K."/>
            <person name="Higa K."/>
            <person name="Horikawa H."/>
            <person name="Ishikawa T."/>
            <person name="Jinno K."/>
            <person name="Kato Y."/>
            <person name="Kirimura K."/>
            <person name="Mizutani O."/>
            <person name="Nakasone K."/>
            <person name="Sano M."/>
            <person name="Shiraishi Y."/>
            <person name="Tsukahara M."/>
            <person name="Gomi K."/>
        </authorList>
    </citation>
    <scope>NUCLEOTIDE SEQUENCE [LARGE SCALE GENOMIC DNA]</scope>
    <source>
        <strain evidence="2 3">RIB 2604</strain>
    </source>
</reference>
<feature type="compositionally biased region" description="Basic and acidic residues" evidence="1">
    <location>
        <begin position="47"/>
        <end position="78"/>
    </location>
</feature>
<feature type="compositionally biased region" description="Basic and acidic residues" evidence="1">
    <location>
        <begin position="87"/>
        <end position="108"/>
    </location>
</feature>
<sequence length="147" mass="16635">MVVVTETVLASRHAGSVETCDTVTERGEKPRKKLWGAESRRKQVVARRMEKPQREQADEIATKRCVEGSKKREQEGGRRALSVEGLRMSREEREKGKKDTEGGRRVREVEEEDEGGRQERQATGSDPKWECRILDHGLGWGQSSSTG</sequence>
<protein>
    <submittedName>
        <fullName evidence="2">HD family hydrolase</fullName>
    </submittedName>
</protein>
<reference evidence="3" key="2">
    <citation type="submission" date="2016-02" db="EMBL/GenBank/DDBJ databases">
        <title>Genome sequencing of Aspergillus luchuensis NBRC 4314.</title>
        <authorList>
            <person name="Yamada O."/>
        </authorList>
    </citation>
    <scope>NUCLEOTIDE SEQUENCE [LARGE SCALE GENOMIC DNA]</scope>
    <source>
        <strain evidence="3">RIB 2604</strain>
    </source>
</reference>
<evidence type="ECO:0000256" key="1">
    <source>
        <dbReference type="SAM" id="MobiDB-lite"/>
    </source>
</evidence>
<evidence type="ECO:0000313" key="3">
    <source>
        <dbReference type="Proteomes" id="UP000075230"/>
    </source>
</evidence>
<dbReference type="EMBL" id="BCWF01000001">
    <property type="protein sequence ID" value="GAT18707.1"/>
    <property type="molecule type" value="Genomic_DNA"/>
</dbReference>
<organism evidence="2 3">
    <name type="scientific">Aspergillus kawachii</name>
    <name type="common">White koji mold</name>
    <name type="synonym">Aspergillus awamori var. kawachi</name>
    <dbReference type="NCBI Taxonomy" id="1069201"/>
    <lineage>
        <taxon>Eukaryota</taxon>
        <taxon>Fungi</taxon>
        <taxon>Dikarya</taxon>
        <taxon>Ascomycota</taxon>
        <taxon>Pezizomycotina</taxon>
        <taxon>Eurotiomycetes</taxon>
        <taxon>Eurotiomycetidae</taxon>
        <taxon>Eurotiales</taxon>
        <taxon>Aspergillaceae</taxon>
        <taxon>Aspergillus</taxon>
        <taxon>Aspergillus subgen. Circumdati</taxon>
    </lineage>
</organism>
<gene>
    <name evidence="2" type="ORF">RIB2604_00102020</name>
</gene>
<dbReference type="Proteomes" id="UP000075230">
    <property type="component" value="Unassembled WGS sequence"/>
</dbReference>
<accession>A0A146EXF4</accession>
<proteinExistence type="predicted"/>
<dbReference type="GO" id="GO:0016787">
    <property type="term" value="F:hydrolase activity"/>
    <property type="evidence" value="ECO:0007669"/>
    <property type="project" value="UniProtKB-KW"/>
</dbReference>
<evidence type="ECO:0000313" key="2">
    <source>
        <dbReference type="EMBL" id="GAT18707.1"/>
    </source>
</evidence>
<comment type="caution">
    <text evidence="2">The sequence shown here is derived from an EMBL/GenBank/DDBJ whole genome shotgun (WGS) entry which is preliminary data.</text>
</comment>
<feature type="region of interest" description="Disordered" evidence="1">
    <location>
        <begin position="21"/>
        <end position="147"/>
    </location>
</feature>
<name>A0A146EXF4_ASPKA</name>
<keyword evidence="2" id="KW-0378">Hydrolase</keyword>